<dbReference type="SUPFAM" id="SSF53335">
    <property type="entry name" value="S-adenosyl-L-methionine-dependent methyltransferases"/>
    <property type="match status" value="1"/>
</dbReference>
<dbReference type="NCBIfam" id="NF003276">
    <property type="entry name" value="PRK04266.1-2"/>
    <property type="match status" value="1"/>
</dbReference>
<dbReference type="SMART" id="SM01206">
    <property type="entry name" value="Fibrillarin"/>
    <property type="match status" value="1"/>
</dbReference>
<organism evidence="7">
    <name type="scientific">mine drainage metagenome</name>
    <dbReference type="NCBI Taxonomy" id="410659"/>
    <lineage>
        <taxon>unclassified sequences</taxon>
        <taxon>metagenomes</taxon>
        <taxon>ecological metagenomes</taxon>
    </lineage>
</organism>
<dbReference type="GO" id="GO:0008649">
    <property type="term" value="F:rRNA methyltransferase activity"/>
    <property type="evidence" value="ECO:0007669"/>
    <property type="project" value="TreeGrafter"/>
</dbReference>
<dbReference type="GO" id="GO:0003723">
    <property type="term" value="F:RNA binding"/>
    <property type="evidence" value="ECO:0007669"/>
    <property type="project" value="UniProtKB-KW"/>
</dbReference>
<protein>
    <recommendedName>
        <fullName evidence="2">rRNA 2'-O-methyltransferase fibrillarin</fullName>
    </recommendedName>
</protein>
<dbReference type="InterPro" id="IPR029063">
    <property type="entry name" value="SAM-dependent_MTases_sf"/>
</dbReference>
<dbReference type="InterPro" id="IPR000692">
    <property type="entry name" value="Fibrillarin"/>
</dbReference>
<evidence type="ECO:0000256" key="5">
    <source>
        <dbReference type="ARBA" id="ARBA00022679"/>
    </source>
</evidence>
<dbReference type="PANTHER" id="PTHR10335">
    <property type="entry name" value="RRNA 2-O-METHYLTRANSFERASE FIBRILLARIN"/>
    <property type="match status" value="1"/>
</dbReference>
<evidence type="ECO:0000256" key="3">
    <source>
        <dbReference type="ARBA" id="ARBA00022552"/>
    </source>
</evidence>
<feature type="non-terminal residue" evidence="7">
    <location>
        <position position="178"/>
    </location>
</feature>
<feature type="non-terminal residue" evidence="7">
    <location>
        <position position="1"/>
    </location>
</feature>
<comment type="similarity">
    <text evidence="1">Belongs to the methyltransferase superfamily. Fibrillarin family.</text>
</comment>
<evidence type="ECO:0000256" key="6">
    <source>
        <dbReference type="ARBA" id="ARBA00022884"/>
    </source>
</evidence>
<reference evidence="7" key="2">
    <citation type="journal article" date="2014" name="ISME J.">
        <title>Microbial stratification in low pH oxic and suboxic macroscopic growths along an acid mine drainage.</title>
        <authorList>
            <person name="Mendez-Garcia C."/>
            <person name="Mesa V."/>
            <person name="Sprenger R.R."/>
            <person name="Richter M."/>
            <person name="Diez M.S."/>
            <person name="Solano J."/>
            <person name="Bargiela R."/>
            <person name="Golyshina O.V."/>
            <person name="Manteca A."/>
            <person name="Ramos J.L."/>
            <person name="Gallego J.R."/>
            <person name="Llorente I."/>
            <person name="Martins Dos Santos V.A."/>
            <person name="Jensen O.N."/>
            <person name="Pelaez A.I."/>
            <person name="Sanchez J."/>
            <person name="Ferrer M."/>
        </authorList>
    </citation>
    <scope>NUCLEOTIDE SEQUENCE</scope>
</reference>
<keyword evidence="4 7" id="KW-0489">Methyltransferase</keyword>
<keyword evidence="5 7" id="KW-0808">Transferase</keyword>
<proteinExistence type="inferred from homology"/>
<evidence type="ECO:0000256" key="4">
    <source>
        <dbReference type="ARBA" id="ARBA00022603"/>
    </source>
</evidence>
<dbReference type="GO" id="GO:0000494">
    <property type="term" value="P:box C/D sno(s)RNA 3'-end processing"/>
    <property type="evidence" value="ECO:0007669"/>
    <property type="project" value="TreeGrafter"/>
</dbReference>
<accession>T0ZAY4</accession>
<evidence type="ECO:0000256" key="2">
    <source>
        <dbReference type="ARBA" id="ARBA00015190"/>
    </source>
</evidence>
<evidence type="ECO:0000313" key="7">
    <source>
        <dbReference type="EMBL" id="EQD45141.1"/>
    </source>
</evidence>
<dbReference type="EMBL" id="AUZY01008677">
    <property type="protein sequence ID" value="EQD45141.1"/>
    <property type="molecule type" value="Genomic_DNA"/>
</dbReference>
<name>T0ZAY4_9ZZZZ</name>
<comment type="caution">
    <text evidence="7">The sequence shown here is derived from an EMBL/GenBank/DDBJ whole genome shotgun (WGS) entry which is preliminary data.</text>
</comment>
<dbReference type="PRINTS" id="PR00052">
    <property type="entry name" value="FIBRILLARIN"/>
</dbReference>
<reference evidence="7" key="1">
    <citation type="submission" date="2013-08" db="EMBL/GenBank/DDBJ databases">
        <authorList>
            <person name="Mendez C."/>
            <person name="Richter M."/>
            <person name="Ferrer M."/>
            <person name="Sanchez J."/>
        </authorList>
    </citation>
    <scope>NUCLEOTIDE SEQUENCE</scope>
</reference>
<evidence type="ECO:0000256" key="1">
    <source>
        <dbReference type="ARBA" id="ARBA00010632"/>
    </source>
</evidence>
<gene>
    <name evidence="7" type="ORF">B1B_13193</name>
</gene>
<keyword evidence="6" id="KW-0694">RNA-binding</keyword>
<sequence length="178" mass="19717">NAVAGRPLRDEELRRADGVEYRAWDPFRSKLAAYLLHGAPPALWNGSRSVLYLGGAHGTTVSHLAEALPDATVYAVEKSPTSFAPLLRLSRERPNIVPILADAQLPERYAADVGRVDFLYQGVAQRQQATIFVENVRACLARSGRGVLMLKVRSVTQRQSPTTILRSARSTLDRRRAR</sequence>
<keyword evidence="3" id="KW-0698">rRNA processing</keyword>
<dbReference type="Pfam" id="PF01269">
    <property type="entry name" value="Fibrillarin"/>
    <property type="match status" value="1"/>
</dbReference>
<dbReference type="GO" id="GO:1990259">
    <property type="term" value="F:histone H2AQ104 methyltransferase activity"/>
    <property type="evidence" value="ECO:0007669"/>
    <property type="project" value="TreeGrafter"/>
</dbReference>
<dbReference type="Gene3D" id="3.40.50.150">
    <property type="entry name" value="Vaccinia Virus protein VP39"/>
    <property type="match status" value="1"/>
</dbReference>
<dbReference type="AlphaFoldDB" id="T0ZAY4"/>
<dbReference type="PANTHER" id="PTHR10335:SF17">
    <property type="entry name" value="FIBRILLARIN"/>
    <property type="match status" value="1"/>
</dbReference>